<dbReference type="InterPro" id="IPR033467">
    <property type="entry name" value="Tesmin/TSO1-like_CXC"/>
</dbReference>
<dbReference type="SMART" id="SM01114">
    <property type="entry name" value="CXC"/>
    <property type="match status" value="2"/>
</dbReference>
<evidence type="ECO:0000313" key="7">
    <source>
        <dbReference type="EMBL" id="CDW82491.1"/>
    </source>
</evidence>
<dbReference type="InParanoid" id="A0A078AKS3"/>
<protein>
    <recommendedName>
        <fullName evidence="6">CRC domain-containing protein</fullName>
    </recommendedName>
</protein>
<keyword evidence="4" id="KW-0175">Coiled coil</keyword>
<comment type="subcellular location">
    <subcellularLocation>
        <location evidence="1">Nucleus</location>
    </subcellularLocation>
</comment>
<accession>A0A078AKS3</accession>
<evidence type="ECO:0000313" key="8">
    <source>
        <dbReference type="Proteomes" id="UP000039865"/>
    </source>
</evidence>
<name>A0A078AKS3_STYLE</name>
<evidence type="ECO:0000256" key="3">
    <source>
        <dbReference type="ARBA" id="ARBA00023242"/>
    </source>
</evidence>
<evidence type="ECO:0000256" key="1">
    <source>
        <dbReference type="ARBA" id="ARBA00004123"/>
    </source>
</evidence>
<evidence type="ECO:0000256" key="5">
    <source>
        <dbReference type="SAM" id="MobiDB-lite"/>
    </source>
</evidence>
<dbReference type="GO" id="GO:0005634">
    <property type="term" value="C:nucleus"/>
    <property type="evidence" value="ECO:0007669"/>
    <property type="project" value="UniProtKB-SubCell"/>
</dbReference>
<feature type="compositionally biased region" description="Polar residues" evidence="5">
    <location>
        <begin position="316"/>
        <end position="350"/>
    </location>
</feature>
<dbReference type="OrthoDB" id="6283463at2759"/>
<dbReference type="PANTHER" id="PTHR12446:SF34">
    <property type="entry name" value="PROTEIN LIN-54 HOMOLOG"/>
    <property type="match status" value="1"/>
</dbReference>
<feature type="region of interest" description="Disordered" evidence="5">
    <location>
        <begin position="306"/>
        <end position="351"/>
    </location>
</feature>
<gene>
    <name evidence="7" type="primary">Contig787.g864</name>
    <name evidence="7" type="ORF">STYLEM_11524</name>
</gene>
<dbReference type="InterPro" id="IPR005172">
    <property type="entry name" value="CRC"/>
</dbReference>
<feature type="coiled-coil region" evidence="4">
    <location>
        <begin position="396"/>
        <end position="427"/>
    </location>
</feature>
<feature type="domain" description="CRC" evidence="6">
    <location>
        <begin position="533"/>
        <end position="631"/>
    </location>
</feature>
<dbReference type="EMBL" id="CCKQ01010963">
    <property type="protein sequence ID" value="CDW82491.1"/>
    <property type="molecule type" value="Genomic_DNA"/>
</dbReference>
<dbReference type="PANTHER" id="PTHR12446">
    <property type="entry name" value="TESMIN/TSO1-RELATED"/>
    <property type="match status" value="1"/>
</dbReference>
<reference evidence="7 8" key="1">
    <citation type="submission" date="2014-06" db="EMBL/GenBank/DDBJ databases">
        <authorList>
            <person name="Swart Estienne"/>
        </authorList>
    </citation>
    <scope>NUCLEOTIDE SEQUENCE [LARGE SCALE GENOMIC DNA]</scope>
    <source>
        <strain evidence="7 8">130c</strain>
    </source>
</reference>
<evidence type="ECO:0000256" key="2">
    <source>
        <dbReference type="ARBA" id="ARBA00007267"/>
    </source>
</evidence>
<keyword evidence="3" id="KW-0539">Nucleus</keyword>
<evidence type="ECO:0000259" key="6">
    <source>
        <dbReference type="PROSITE" id="PS51634"/>
    </source>
</evidence>
<dbReference type="PROSITE" id="PS51634">
    <property type="entry name" value="CRC"/>
    <property type="match status" value="1"/>
</dbReference>
<comment type="similarity">
    <text evidence="2">Belongs to the lin-54 family.</text>
</comment>
<sequence length="647" mass="74426">MNIKMSDNSRFQELSLSQGSSQNQMEFDSDNQNLKKVLDILDNQPAQQIQIRNQSIERKMAAFKVIQSEGLCNEIESHQQSYPFSRNQGFSRQNLQRNENTDFDNVAHSKFYTQDHHQSFDIHDKESAFDKSQSFCQQISQASGKLQIGQNSINSGAMQPQYMYNSHLASLRSLHDHSTLPSKDALNEEMAPNFISNKHYKDSLTPRLQHQHQSYPNSLQFIHPQVLQNEQATRVMINANFGREVEYITPIKIQTSTLQYGKNQALTEVKQMNSAKKSTIQNLENIRKQFLPVHVITDKSSKAKILDYQNGKPKKSSCSGKQGTTKSNINQQLSSSHHLQNFSSDIQGIESNRRMNKIKNKKRNANKTEPSIIEQSQFMTESLSSVRSTLTVQTYQIQHLNSLEELNKNLKEQKRQYISLLGKQEQNQYESIQIDADPCQKYHESKIIINQEEQKTSKINKKGLQIQNYQITNLSRNKSQWFNENPAQKIVTFQEHQSEGTLTKSKTQVFQQPFFSVQEKSATFSQQQIQTEKRVKCNCQKNHCAQAYCDCLKSGSACDPKVCQCQECENTEHNNQLRNEIIVKQQKQGGQREGCNCKNSQCLKKYCECFQQGNGCDPKKCRCQDCKNIDNKLVKTNKTTGVSRHTQ</sequence>
<proteinExistence type="inferred from homology"/>
<feature type="region of interest" description="Disordered" evidence="5">
    <location>
        <begin position="1"/>
        <end position="28"/>
    </location>
</feature>
<dbReference type="GO" id="GO:0006355">
    <property type="term" value="P:regulation of DNA-templated transcription"/>
    <property type="evidence" value="ECO:0007669"/>
    <property type="project" value="TreeGrafter"/>
</dbReference>
<keyword evidence="8" id="KW-1185">Reference proteome</keyword>
<dbReference type="InterPro" id="IPR028307">
    <property type="entry name" value="Lin-54_fam"/>
</dbReference>
<organism evidence="7 8">
    <name type="scientific">Stylonychia lemnae</name>
    <name type="common">Ciliate</name>
    <dbReference type="NCBI Taxonomy" id="5949"/>
    <lineage>
        <taxon>Eukaryota</taxon>
        <taxon>Sar</taxon>
        <taxon>Alveolata</taxon>
        <taxon>Ciliophora</taxon>
        <taxon>Intramacronucleata</taxon>
        <taxon>Spirotrichea</taxon>
        <taxon>Stichotrichia</taxon>
        <taxon>Sporadotrichida</taxon>
        <taxon>Oxytrichidae</taxon>
        <taxon>Stylonychinae</taxon>
        <taxon>Stylonychia</taxon>
    </lineage>
</organism>
<evidence type="ECO:0000256" key="4">
    <source>
        <dbReference type="SAM" id="Coils"/>
    </source>
</evidence>
<dbReference type="AlphaFoldDB" id="A0A078AKS3"/>
<dbReference type="Proteomes" id="UP000039865">
    <property type="component" value="Unassembled WGS sequence"/>
</dbReference>
<dbReference type="Pfam" id="PF03638">
    <property type="entry name" value="TCR"/>
    <property type="match status" value="2"/>
</dbReference>